<proteinExistence type="inferred from homology"/>
<keyword evidence="12" id="KW-1185">Reference proteome</keyword>
<name>A0ABQ7T2R4_PHRPL</name>
<evidence type="ECO:0000256" key="4">
    <source>
        <dbReference type="ARBA" id="ARBA00022692"/>
    </source>
</evidence>
<evidence type="ECO:0000313" key="11">
    <source>
        <dbReference type="EMBL" id="KAH0623951.1"/>
    </source>
</evidence>
<evidence type="ECO:0000256" key="3">
    <source>
        <dbReference type="ARBA" id="ARBA00022679"/>
    </source>
</evidence>
<sequence length="623" mass="71437">MEARKQQSTGKALDCPTAPLLPLNCRCDIRQKQLELQESRASKNSFQVQTNLGSVSLLSEHGQSSTPQIWEKQLWLWPSTAENRQAMRLSKAFDKTKLLDASLGSEEEFWQKPFLEGTERVQILHETNQWKDQKNLSTKKNPLRDQEVMTFIDNMHNVGTMNTGSSLIQETDSTTGITANNQNSGVLGPWRSHASKGTRTKSQAFDALRGKKSAEVALAEAAKNPTQSEKMTFPKGQRTAETIIPSLSQQATCKPKTHIVFLKVHKSASSTVMNILFRFGETHNLTFALPINGASQLFYPHYFTAAAVEGFVPSKDSQFDIMCHHMRFFQPEVARVMPNTTFYFAILRNPVHLMESSFIYYGGTSAFAKAKSLEEFLNHTSRFYNASAKDSHYAKNLMTFDFGYNHNGNFSAKQVQFMLGAIEEEFDLLLISEYFDESMVLLKELFCWDLDDVVSFPLNSRHNSSKSHLSKNTREQIKSWNKLDWQLYVHFNRTFWEKIDLHFGREYIQQEVRTLQQRRKQLAEVCLQEGGSVAPKMIKNQALAPLQYGNAKILGYNLKDGLDKATRQMCQSLVTPELQYSKHLYRKQFPKKALKLSKPVHLPKLYNRRQFENSPMRHISIRL</sequence>
<evidence type="ECO:0000256" key="10">
    <source>
        <dbReference type="SAM" id="MobiDB-lite"/>
    </source>
</evidence>
<keyword evidence="6" id="KW-1133">Transmembrane helix</keyword>
<keyword evidence="8" id="KW-0472">Membrane</keyword>
<evidence type="ECO:0008006" key="13">
    <source>
        <dbReference type="Google" id="ProtNLM"/>
    </source>
</evidence>
<keyword evidence="5" id="KW-0735">Signal-anchor</keyword>
<keyword evidence="7" id="KW-0333">Golgi apparatus</keyword>
<accession>A0ABQ7T2R4</accession>
<gene>
    <name evidence="11" type="ORF">JD844_007178</name>
</gene>
<evidence type="ECO:0000256" key="6">
    <source>
        <dbReference type="ARBA" id="ARBA00022989"/>
    </source>
</evidence>
<dbReference type="Proteomes" id="UP000826234">
    <property type="component" value="Unassembled WGS sequence"/>
</dbReference>
<dbReference type="SUPFAM" id="SSF52540">
    <property type="entry name" value="P-loop containing nucleoside triphosphate hydrolases"/>
    <property type="match status" value="1"/>
</dbReference>
<evidence type="ECO:0000313" key="12">
    <source>
        <dbReference type="Proteomes" id="UP000826234"/>
    </source>
</evidence>
<comment type="caution">
    <text evidence="11">The sequence shown here is derived from an EMBL/GenBank/DDBJ whole genome shotgun (WGS) entry which is preliminary data.</text>
</comment>
<feature type="region of interest" description="Disordered" evidence="10">
    <location>
        <begin position="179"/>
        <end position="198"/>
    </location>
</feature>
<dbReference type="Pfam" id="PF06990">
    <property type="entry name" value="Gal-3-0_sulfotr"/>
    <property type="match status" value="1"/>
</dbReference>
<evidence type="ECO:0000256" key="9">
    <source>
        <dbReference type="ARBA" id="ARBA00023180"/>
    </source>
</evidence>
<dbReference type="InterPro" id="IPR027417">
    <property type="entry name" value="P-loop_NTPase"/>
</dbReference>
<comment type="similarity">
    <text evidence="2">Belongs to the galactose-3-O-sulfotransferase family.</text>
</comment>
<organism evidence="11 12">
    <name type="scientific">Phrynosoma platyrhinos</name>
    <name type="common">Desert horned lizard</name>
    <dbReference type="NCBI Taxonomy" id="52577"/>
    <lineage>
        <taxon>Eukaryota</taxon>
        <taxon>Metazoa</taxon>
        <taxon>Chordata</taxon>
        <taxon>Craniata</taxon>
        <taxon>Vertebrata</taxon>
        <taxon>Euteleostomi</taxon>
        <taxon>Lepidosauria</taxon>
        <taxon>Squamata</taxon>
        <taxon>Bifurcata</taxon>
        <taxon>Unidentata</taxon>
        <taxon>Episquamata</taxon>
        <taxon>Toxicofera</taxon>
        <taxon>Iguania</taxon>
        <taxon>Phrynosomatidae</taxon>
        <taxon>Phrynosomatinae</taxon>
        <taxon>Phrynosoma</taxon>
    </lineage>
</organism>
<keyword evidence="4" id="KW-0812">Transmembrane</keyword>
<evidence type="ECO:0000256" key="8">
    <source>
        <dbReference type="ARBA" id="ARBA00023136"/>
    </source>
</evidence>
<evidence type="ECO:0000256" key="2">
    <source>
        <dbReference type="ARBA" id="ARBA00008124"/>
    </source>
</evidence>
<comment type="subcellular location">
    <subcellularLocation>
        <location evidence="1">Golgi apparatus membrane</location>
        <topology evidence="1">Single-pass type II membrane protein</topology>
    </subcellularLocation>
</comment>
<dbReference type="EMBL" id="JAIPUX010001880">
    <property type="protein sequence ID" value="KAH0623951.1"/>
    <property type="molecule type" value="Genomic_DNA"/>
</dbReference>
<evidence type="ECO:0000256" key="7">
    <source>
        <dbReference type="ARBA" id="ARBA00023034"/>
    </source>
</evidence>
<protein>
    <recommendedName>
        <fullName evidence="13">Galactose-3-O-sulfotransferase 2</fullName>
    </recommendedName>
</protein>
<dbReference type="PANTHER" id="PTHR14647">
    <property type="entry name" value="GALACTOSE-3-O-SULFOTRANSFERASE"/>
    <property type="match status" value="1"/>
</dbReference>
<reference evidence="11 12" key="1">
    <citation type="journal article" date="2022" name="Gigascience">
        <title>A chromosome-level genome assembly and annotation of the desert horned lizard, Phrynosoma platyrhinos, provides insight into chromosomal rearrangements among reptiles.</title>
        <authorList>
            <person name="Koochekian N."/>
            <person name="Ascanio A."/>
            <person name="Farleigh K."/>
            <person name="Card D.C."/>
            <person name="Schield D.R."/>
            <person name="Castoe T.A."/>
            <person name="Jezkova T."/>
        </authorList>
    </citation>
    <scope>NUCLEOTIDE SEQUENCE [LARGE SCALE GENOMIC DNA]</scope>
    <source>
        <strain evidence="11">NK-2021</strain>
    </source>
</reference>
<dbReference type="Gene3D" id="3.40.50.300">
    <property type="entry name" value="P-loop containing nucleotide triphosphate hydrolases"/>
    <property type="match status" value="1"/>
</dbReference>
<dbReference type="InterPro" id="IPR009729">
    <property type="entry name" value="Gal-3-0_sulfotransfrase"/>
</dbReference>
<evidence type="ECO:0000256" key="5">
    <source>
        <dbReference type="ARBA" id="ARBA00022968"/>
    </source>
</evidence>
<dbReference type="PANTHER" id="PTHR14647:SF62">
    <property type="entry name" value="GALACTOSE-3-O-SULFOTRANSFERASE 2"/>
    <property type="match status" value="1"/>
</dbReference>
<keyword evidence="9" id="KW-0325">Glycoprotein</keyword>
<evidence type="ECO:0000256" key="1">
    <source>
        <dbReference type="ARBA" id="ARBA00004323"/>
    </source>
</evidence>
<keyword evidence="3" id="KW-0808">Transferase</keyword>